<evidence type="ECO:0000256" key="5">
    <source>
        <dbReference type="PROSITE-ProRule" id="PRU01248"/>
    </source>
</evidence>
<evidence type="ECO:0000256" key="4">
    <source>
        <dbReference type="ARBA" id="ARBA00023172"/>
    </source>
</evidence>
<evidence type="ECO:0000256" key="3">
    <source>
        <dbReference type="ARBA" id="ARBA00023125"/>
    </source>
</evidence>
<protein>
    <submittedName>
        <fullName evidence="8">Integrase superfamily protein</fullName>
    </submittedName>
</protein>
<dbReference type="AlphaFoldDB" id="A0A975GKL1"/>
<dbReference type="RefSeq" id="WP_207689689.1">
    <property type="nucleotide sequence ID" value="NZ_CP061799.1"/>
</dbReference>
<dbReference type="Pfam" id="PF14659">
    <property type="entry name" value="Phage_int_SAM_3"/>
    <property type="match status" value="1"/>
</dbReference>
<dbReference type="PANTHER" id="PTHR30629:SF2">
    <property type="entry name" value="PROPHAGE INTEGRASE INTS-RELATED"/>
    <property type="match status" value="1"/>
</dbReference>
<dbReference type="EMBL" id="CP061799">
    <property type="protein sequence ID" value="QTA83908.1"/>
    <property type="molecule type" value="Genomic_DNA"/>
</dbReference>
<dbReference type="InterPro" id="IPR002104">
    <property type="entry name" value="Integrase_catalytic"/>
</dbReference>
<dbReference type="InterPro" id="IPR011010">
    <property type="entry name" value="DNA_brk_join_enz"/>
</dbReference>
<dbReference type="Gene3D" id="1.10.443.10">
    <property type="entry name" value="Intergrase catalytic core"/>
    <property type="match status" value="1"/>
</dbReference>
<keyword evidence="2" id="KW-0229">DNA integration</keyword>
<accession>A0A975GKL1</accession>
<dbReference type="PROSITE" id="PS51898">
    <property type="entry name" value="TYR_RECOMBINASE"/>
    <property type="match status" value="1"/>
</dbReference>
<evidence type="ECO:0000313" key="9">
    <source>
        <dbReference type="Proteomes" id="UP000663720"/>
    </source>
</evidence>
<dbReference type="PROSITE" id="PS51900">
    <property type="entry name" value="CB"/>
    <property type="match status" value="1"/>
</dbReference>
<dbReference type="Gene3D" id="1.10.150.130">
    <property type="match status" value="1"/>
</dbReference>
<feature type="domain" description="Core-binding (CB)" evidence="7">
    <location>
        <begin position="63"/>
        <end position="146"/>
    </location>
</feature>
<dbReference type="Pfam" id="PF00589">
    <property type="entry name" value="Phage_integrase"/>
    <property type="match status" value="1"/>
</dbReference>
<dbReference type="KEGG" id="dli:dnl_63320"/>
<evidence type="ECO:0000256" key="1">
    <source>
        <dbReference type="ARBA" id="ARBA00008857"/>
    </source>
</evidence>
<dbReference type="PANTHER" id="PTHR30629">
    <property type="entry name" value="PROPHAGE INTEGRASE"/>
    <property type="match status" value="1"/>
</dbReference>
<evidence type="ECO:0000256" key="2">
    <source>
        <dbReference type="ARBA" id="ARBA00022908"/>
    </source>
</evidence>
<dbReference type="GO" id="GO:0015074">
    <property type="term" value="P:DNA integration"/>
    <property type="evidence" value="ECO:0007669"/>
    <property type="project" value="UniProtKB-KW"/>
</dbReference>
<gene>
    <name evidence="8" type="ORF">dnl_63320</name>
</gene>
<dbReference type="InterPro" id="IPR010998">
    <property type="entry name" value="Integrase_recombinase_N"/>
</dbReference>
<dbReference type="InterPro" id="IPR050808">
    <property type="entry name" value="Phage_Integrase"/>
</dbReference>
<dbReference type="SUPFAM" id="SSF56349">
    <property type="entry name" value="DNA breaking-rejoining enzymes"/>
    <property type="match status" value="1"/>
</dbReference>
<organism evidence="8 9">
    <name type="scientific">Desulfonema limicola</name>
    <dbReference type="NCBI Taxonomy" id="45656"/>
    <lineage>
        <taxon>Bacteria</taxon>
        <taxon>Pseudomonadati</taxon>
        <taxon>Thermodesulfobacteriota</taxon>
        <taxon>Desulfobacteria</taxon>
        <taxon>Desulfobacterales</taxon>
        <taxon>Desulfococcaceae</taxon>
        <taxon>Desulfonema</taxon>
    </lineage>
</organism>
<name>A0A975GKL1_9BACT</name>
<comment type="similarity">
    <text evidence="1">Belongs to the 'phage' integrase family.</text>
</comment>
<reference evidence="8" key="1">
    <citation type="journal article" date="2021" name="Microb. Physiol.">
        <title>Proteogenomic Insights into the Physiology of Marine, Sulfate-Reducing, Filamentous Desulfonema limicola and Desulfonema magnum.</title>
        <authorList>
            <person name="Schnaars V."/>
            <person name="Wohlbrand L."/>
            <person name="Scheve S."/>
            <person name="Hinrichs C."/>
            <person name="Reinhardt R."/>
            <person name="Rabus R."/>
        </authorList>
    </citation>
    <scope>NUCLEOTIDE SEQUENCE</scope>
    <source>
        <strain evidence="8">5ac10</strain>
    </source>
</reference>
<dbReference type="CDD" id="cd01189">
    <property type="entry name" value="INT_ICEBs1_C_like"/>
    <property type="match status" value="1"/>
</dbReference>
<keyword evidence="9" id="KW-1185">Reference proteome</keyword>
<feature type="domain" description="Tyr recombinase" evidence="6">
    <location>
        <begin position="170"/>
        <end position="366"/>
    </location>
</feature>
<keyword evidence="3 5" id="KW-0238">DNA-binding</keyword>
<dbReference type="InterPro" id="IPR004107">
    <property type="entry name" value="Integrase_SAM-like_N"/>
</dbReference>
<sequence>MGIRVREKDPGSGEWWVFSNYKGERTSKKIGKNKRLANQVAESLRKRQLYDEIQGCKDEKHQALFADYAVKWLEGYVTTALKISTYRGYESILRVHLIPEFEKRNLKEITRPEIKDFLYKKLNSGLSYGRVKRINAVLSGIFTHALEDGIIKSNPATGLDKFFTSKDNTFEINPYTTAELDHFLETIRNHFPKHYPFYLTLALTGMRLGEVIGLQWGDIDFHGNFIKVRRALTEKKEVTTPKSGKSRAVTMTPYLSETLKNLKLERKKQTLKQRNWEKVPEWIFINEKGNPVDRGNLTNRVHNKACEKAGLRRTRIHDIRHSYATMRITAGHETGGVSNQMGHSTIRITNDIYCHRQPGHDFKEVSELDQMLNLGTKQDKKRAVR</sequence>
<dbReference type="InterPro" id="IPR013762">
    <property type="entry name" value="Integrase-like_cat_sf"/>
</dbReference>
<dbReference type="GO" id="GO:0003677">
    <property type="term" value="F:DNA binding"/>
    <property type="evidence" value="ECO:0007669"/>
    <property type="project" value="UniProtKB-UniRule"/>
</dbReference>
<keyword evidence="4" id="KW-0233">DNA recombination</keyword>
<proteinExistence type="inferred from homology"/>
<evidence type="ECO:0000259" key="6">
    <source>
        <dbReference type="PROSITE" id="PS51898"/>
    </source>
</evidence>
<dbReference type="Proteomes" id="UP000663720">
    <property type="component" value="Chromosome"/>
</dbReference>
<dbReference type="GO" id="GO:0006310">
    <property type="term" value="P:DNA recombination"/>
    <property type="evidence" value="ECO:0007669"/>
    <property type="project" value="UniProtKB-KW"/>
</dbReference>
<dbReference type="InterPro" id="IPR044068">
    <property type="entry name" value="CB"/>
</dbReference>
<evidence type="ECO:0000259" key="7">
    <source>
        <dbReference type="PROSITE" id="PS51900"/>
    </source>
</evidence>
<evidence type="ECO:0000313" key="8">
    <source>
        <dbReference type="EMBL" id="QTA83908.1"/>
    </source>
</evidence>